<protein>
    <submittedName>
        <fullName evidence="6">Uncharacterized protein</fullName>
    </submittedName>
</protein>
<feature type="region of interest" description="Disordered" evidence="5">
    <location>
        <begin position="36"/>
        <end position="65"/>
    </location>
</feature>
<dbReference type="FunFam" id="2.130.10.10:FF:000485">
    <property type="entry name" value="Putative WD repeat-containing protein C17D11.16"/>
    <property type="match status" value="1"/>
</dbReference>
<dbReference type="InterPro" id="IPR036322">
    <property type="entry name" value="WD40_repeat_dom_sf"/>
</dbReference>
<dbReference type="SMART" id="SM00320">
    <property type="entry name" value="WD40"/>
    <property type="match status" value="5"/>
</dbReference>
<comment type="caution">
    <text evidence="6">The sequence shown here is derived from an EMBL/GenBank/DDBJ whole genome shotgun (WGS) entry which is preliminary data.</text>
</comment>
<feature type="repeat" description="WD" evidence="4">
    <location>
        <begin position="424"/>
        <end position="466"/>
    </location>
</feature>
<evidence type="ECO:0000313" key="6">
    <source>
        <dbReference type="EMBL" id="KAL2635253.1"/>
    </source>
</evidence>
<feature type="compositionally biased region" description="Acidic residues" evidence="5">
    <location>
        <begin position="49"/>
        <end position="62"/>
    </location>
</feature>
<dbReference type="PRINTS" id="PR00320">
    <property type="entry name" value="GPROTEINBRPT"/>
</dbReference>
<dbReference type="Pfam" id="PF00400">
    <property type="entry name" value="WD40"/>
    <property type="match status" value="3"/>
</dbReference>
<evidence type="ECO:0000256" key="4">
    <source>
        <dbReference type="PROSITE-ProRule" id="PRU00221"/>
    </source>
</evidence>
<sequence>MSASMIAAVSWVPRGAANPVPLKAEPPGEDEIEALKSADDLEVHRSSDAEDDLFEEDGDEEMGAEKLPDQIAQAMAAAQALRGSEGRAKGVDSLVDELAELDMDHYDDEEEGGEEGIQLFGNGGVGAAYYGSNAEDPYLLNKEDDDDDEEIEDMTIKETDLLLITARTEDDVSHLEVWVYETGTGGGAGDASDNMYVHHDVMLPAFPLSLAWLDCGPIGKEKGNFVAVGTMQPEIEIWDLDVIDDVEPAAMLGGPVVSRLEQEIKKKKSKKKKKKEKKIKLKEGSHTDAVLGLAWNLEFRNVIASASADHSVKIWDVVTQKCQHTVHSHNDKVQAVAWNKKQPTVLLSGSFDRTVAIVDGRAPDQNAIWWGVGADVESLAWDPHTEHIFVVSLEDGTVCAHDIRNVGSVTRPPPGTVSKSLYTIHAHEKAVCSISFNPVAPNLLATTSTDKMVKLWDLTDNRPSCIASKNPKVGAIFSSAFCNDLPFLLAVGGSKGILQVWNTLEITEVANRFGSFASVQFDVTVQLTCGEAFEHWPTQDNVVRQKTGR</sequence>
<keyword evidence="7" id="KW-1185">Reference proteome</keyword>
<feature type="repeat" description="WD" evidence="4">
    <location>
        <begin position="283"/>
        <end position="325"/>
    </location>
</feature>
<accession>A0ABD1YWV0</accession>
<organism evidence="6 7">
    <name type="scientific">Riccia fluitans</name>
    <dbReference type="NCBI Taxonomy" id="41844"/>
    <lineage>
        <taxon>Eukaryota</taxon>
        <taxon>Viridiplantae</taxon>
        <taxon>Streptophyta</taxon>
        <taxon>Embryophyta</taxon>
        <taxon>Marchantiophyta</taxon>
        <taxon>Marchantiopsida</taxon>
        <taxon>Marchantiidae</taxon>
        <taxon>Marchantiales</taxon>
        <taxon>Ricciaceae</taxon>
        <taxon>Riccia</taxon>
    </lineage>
</organism>
<dbReference type="PROSITE" id="PS00678">
    <property type="entry name" value="WD_REPEATS_1"/>
    <property type="match status" value="2"/>
</dbReference>
<dbReference type="InterPro" id="IPR019775">
    <property type="entry name" value="WD40_repeat_CS"/>
</dbReference>
<proteinExistence type="predicted"/>
<evidence type="ECO:0000256" key="5">
    <source>
        <dbReference type="SAM" id="MobiDB-lite"/>
    </source>
</evidence>
<keyword evidence="2 4" id="KW-0853">WD repeat</keyword>
<dbReference type="SUPFAM" id="SSF50978">
    <property type="entry name" value="WD40 repeat-like"/>
    <property type="match status" value="1"/>
</dbReference>
<evidence type="ECO:0000256" key="1">
    <source>
        <dbReference type="ARBA" id="ARBA00022553"/>
    </source>
</evidence>
<dbReference type="PROSITE" id="PS50294">
    <property type="entry name" value="WD_REPEATS_REGION"/>
    <property type="match status" value="2"/>
</dbReference>
<dbReference type="EMBL" id="JBHFFA010000003">
    <property type="protein sequence ID" value="KAL2635253.1"/>
    <property type="molecule type" value="Genomic_DNA"/>
</dbReference>
<dbReference type="Gene3D" id="2.130.10.10">
    <property type="entry name" value="YVTN repeat-like/Quinoprotein amine dehydrogenase"/>
    <property type="match status" value="1"/>
</dbReference>
<reference evidence="6 7" key="1">
    <citation type="submission" date="2024-09" db="EMBL/GenBank/DDBJ databases">
        <title>Chromosome-scale assembly of Riccia fluitans.</title>
        <authorList>
            <person name="Paukszto L."/>
            <person name="Sawicki J."/>
            <person name="Karawczyk K."/>
            <person name="Piernik-Szablinska J."/>
            <person name="Szczecinska M."/>
            <person name="Mazdziarz M."/>
        </authorList>
    </citation>
    <scope>NUCLEOTIDE SEQUENCE [LARGE SCALE GENOMIC DNA]</scope>
    <source>
        <strain evidence="6">Rf_01</strain>
        <tissue evidence="6">Aerial parts of the thallus</tissue>
    </source>
</reference>
<dbReference type="Proteomes" id="UP001605036">
    <property type="component" value="Unassembled WGS sequence"/>
</dbReference>
<dbReference type="InterPro" id="IPR015943">
    <property type="entry name" value="WD40/YVTN_repeat-like_dom_sf"/>
</dbReference>
<evidence type="ECO:0000256" key="2">
    <source>
        <dbReference type="ARBA" id="ARBA00022574"/>
    </source>
</evidence>
<dbReference type="PANTHER" id="PTHR14091">
    <property type="entry name" value="PERIODIC TRYPTOPHAN PROTEIN 1"/>
    <property type="match status" value="1"/>
</dbReference>
<dbReference type="InterPro" id="IPR020472">
    <property type="entry name" value="WD40_PAC1"/>
</dbReference>
<dbReference type="AlphaFoldDB" id="A0ABD1YWV0"/>
<dbReference type="InterPro" id="IPR044285">
    <property type="entry name" value="PWP1"/>
</dbReference>
<name>A0ABD1YWV0_9MARC</name>
<evidence type="ECO:0000256" key="3">
    <source>
        <dbReference type="ARBA" id="ARBA00022737"/>
    </source>
</evidence>
<dbReference type="InterPro" id="IPR001680">
    <property type="entry name" value="WD40_rpt"/>
</dbReference>
<dbReference type="PANTHER" id="PTHR14091:SF0">
    <property type="entry name" value="PERIODIC TRYPTOPHAN PROTEIN 1 HOMOLOG"/>
    <property type="match status" value="1"/>
</dbReference>
<keyword evidence="3" id="KW-0677">Repeat</keyword>
<gene>
    <name evidence="6" type="ORF">R1flu_006732</name>
</gene>
<feature type="compositionally biased region" description="Basic and acidic residues" evidence="5">
    <location>
        <begin position="36"/>
        <end position="48"/>
    </location>
</feature>
<keyword evidence="1" id="KW-0597">Phosphoprotein</keyword>
<dbReference type="PROSITE" id="PS50082">
    <property type="entry name" value="WD_REPEATS_2"/>
    <property type="match status" value="2"/>
</dbReference>
<evidence type="ECO:0000313" key="7">
    <source>
        <dbReference type="Proteomes" id="UP001605036"/>
    </source>
</evidence>